<dbReference type="RefSeq" id="WP_141138324.1">
    <property type="nucleotide sequence ID" value="NZ_FXXQ01000014.1"/>
</dbReference>
<dbReference type="Pfam" id="PF23343">
    <property type="entry name" value="REP_ORF2-G2P"/>
    <property type="match status" value="1"/>
</dbReference>
<dbReference type="AlphaFoldDB" id="A0A238J562"/>
<gene>
    <name evidence="2" type="ORF">BOA8489_03424</name>
</gene>
<proteinExistence type="predicted"/>
<evidence type="ECO:0000313" key="2">
    <source>
        <dbReference type="EMBL" id="SMX25285.1"/>
    </source>
</evidence>
<evidence type="ECO:0000313" key="3">
    <source>
        <dbReference type="Proteomes" id="UP000201838"/>
    </source>
</evidence>
<dbReference type="Proteomes" id="UP000201838">
    <property type="component" value="Unassembled WGS sequence"/>
</dbReference>
<dbReference type="OrthoDB" id="7851791at2"/>
<sequence length="166" mass="19950">MSNFPSPDDRVFAKRGRDEMRRWLSEKHFTHFVTLAFNEPEVGKMRMRQSLKHWDACANRALLGKRWRKKVDERLNWIAIPEKQQANPHWHVLMQILPDQFEEFEEREPYLGFEDVLSTLWRKIVPSGTVDVQLVESKGAHTYVTKQLNIPENFEDFVVFWEFFEL</sequence>
<name>A0A238J562_9RHOB</name>
<feature type="domain" description="Replication-associated protein ORF2/G2P" evidence="1">
    <location>
        <begin position="31"/>
        <end position="147"/>
    </location>
</feature>
<reference evidence="2 3" key="1">
    <citation type="submission" date="2017-05" db="EMBL/GenBank/DDBJ databases">
        <authorList>
            <person name="Song R."/>
            <person name="Chenine A.L."/>
            <person name="Ruprecht R.M."/>
        </authorList>
    </citation>
    <scope>NUCLEOTIDE SEQUENCE [LARGE SCALE GENOMIC DNA]</scope>
    <source>
        <strain evidence="2 3">CECT 8489</strain>
    </source>
</reference>
<keyword evidence="3" id="KW-1185">Reference proteome</keyword>
<organism evidence="2 3">
    <name type="scientific">Boseongicola aestuarii</name>
    <dbReference type="NCBI Taxonomy" id="1470561"/>
    <lineage>
        <taxon>Bacteria</taxon>
        <taxon>Pseudomonadati</taxon>
        <taxon>Pseudomonadota</taxon>
        <taxon>Alphaproteobacteria</taxon>
        <taxon>Rhodobacterales</taxon>
        <taxon>Paracoccaceae</taxon>
        <taxon>Boseongicola</taxon>
    </lineage>
</organism>
<accession>A0A238J562</accession>
<dbReference type="InterPro" id="IPR056906">
    <property type="entry name" value="ORF2/G2P_dom"/>
</dbReference>
<evidence type="ECO:0000259" key="1">
    <source>
        <dbReference type="Pfam" id="PF23343"/>
    </source>
</evidence>
<dbReference type="EMBL" id="FXXQ01000014">
    <property type="protein sequence ID" value="SMX25285.1"/>
    <property type="molecule type" value="Genomic_DNA"/>
</dbReference>
<protein>
    <recommendedName>
        <fullName evidence="1">Replication-associated protein ORF2/G2P domain-containing protein</fullName>
    </recommendedName>
</protein>